<reference evidence="13 14" key="1">
    <citation type="journal article" date="2011" name="J. Gen. Appl. Microbiol.">
        <title>Draft genome sequencing of the enigmatic yeast Saitoella complicata.</title>
        <authorList>
            <person name="Nishida H."/>
            <person name="Hamamoto M."/>
            <person name="Sugiyama J."/>
        </authorList>
    </citation>
    <scope>NUCLEOTIDE SEQUENCE [LARGE SCALE GENOMIC DNA]</scope>
    <source>
        <strain evidence="13 14">NRRL Y-17804</strain>
    </source>
</reference>
<feature type="compositionally biased region" description="Basic and acidic residues" evidence="10">
    <location>
        <begin position="517"/>
        <end position="529"/>
    </location>
</feature>
<dbReference type="EMBL" id="BACD03000001">
    <property type="protein sequence ID" value="GAO45933.1"/>
    <property type="molecule type" value="Genomic_DNA"/>
</dbReference>
<dbReference type="PRINTS" id="PR01084">
    <property type="entry name" value="NAHEXCHNGR"/>
</dbReference>
<reference evidence="13 14" key="2">
    <citation type="journal article" date="2014" name="J. Gen. Appl. Microbiol.">
        <title>The early diverging ascomycetous budding yeast Saitoella complicata has three histone deacetylases belonging to the Clr6, Hos2, and Rpd3 lineages.</title>
        <authorList>
            <person name="Nishida H."/>
            <person name="Matsumoto T."/>
            <person name="Kondo S."/>
            <person name="Hamamoto M."/>
            <person name="Yoshikawa H."/>
        </authorList>
    </citation>
    <scope>NUCLEOTIDE SEQUENCE [LARGE SCALE GENOMIC DNA]</scope>
    <source>
        <strain evidence="13 14">NRRL Y-17804</strain>
    </source>
</reference>
<evidence type="ECO:0000256" key="3">
    <source>
        <dbReference type="ARBA" id="ARBA00022692"/>
    </source>
</evidence>
<keyword evidence="2 9" id="KW-0813">Transport</keyword>
<dbReference type="GO" id="GO:0015385">
    <property type="term" value="F:sodium:proton antiporter activity"/>
    <property type="evidence" value="ECO:0007669"/>
    <property type="project" value="InterPro"/>
</dbReference>
<evidence type="ECO:0000256" key="9">
    <source>
        <dbReference type="RuleBase" id="RU003722"/>
    </source>
</evidence>
<evidence type="ECO:0000256" key="10">
    <source>
        <dbReference type="SAM" id="MobiDB-lite"/>
    </source>
</evidence>
<evidence type="ECO:0000259" key="12">
    <source>
        <dbReference type="Pfam" id="PF00999"/>
    </source>
</evidence>
<gene>
    <name evidence="13" type="ORF">G7K_0178-t1</name>
</gene>
<evidence type="ECO:0000313" key="13">
    <source>
        <dbReference type="EMBL" id="GAO45933.1"/>
    </source>
</evidence>
<accession>A0A0E9N816</accession>
<dbReference type="Gene3D" id="6.10.140.1330">
    <property type="match status" value="1"/>
</dbReference>
<keyword evidence="5" id="KW-0915">Sodium</keyword>
<keyword evidence="4 11" id="KW-1133">Transmembrane helix</keyword>
<feature type="transmembrane region" description="Helical" evidence="11">
    <location>
        <begin position="455"/>
        <end position="477"/>
    </location>
</feature>
<evidence type="ECO:0000313" key="14">
    <source>
        <dbReference type="Proteomes" id="UP000033140"/>
    </source>
</evidence>
<feature type="region of interest" description="Disordered" evidence="10">
    <location>
        <begin position="582"/>
        <end position="635"/>
    </location>
</feature>
<feature type="transmembrane region" description="Helical" evidence="11">
    <location>
        <begin position="317"/>
        <end position="336"/>
    </location>
</feature>
<dbReference type="STRING" id="698492.A0A0E9N816"/>
<dbReference type="InterPro" id="IPR006153">
    <property type="entry name" value="Cation/H_exchanger_TM"/>
</dbReference>
<evidence type="ECO:0000256" key="7">
    <source>
        <dbReference type="ARBA" id="ARBA00023136"/>
    </source>
</evidence>
<keyword evidence="9" id="KW-0050">Antiport</keyword>
<evidence type="ECO:0000256" key="1">
    <source>
        <dbReference type="ARBA" id="ARBA00004141"/>
    </source>
</evidence>
<dbReference type="Pfam" id="PF00999">
    <property type="entry name" value="Na_H_Exchanger"/>
    <property type="match status" value="1"/>
</dbReference>
<dbReference type="GO" id="GO:0000329">
    <property type="term" value="C:fungal-type vacuole membrane"/>
    <property type="evidence" value="ECO:0007669"/>
    <property type="project" value="TreeGrafter"/>
</dbReference>
<comment type="subcellular location">
    <subcellularLocation>
        <location evidence="1">Membrane</location>
        <topology evidence="1">Multi-pass membrane protein</topology>
    </subcellularLocation>
</comment>
<feature type="transmembrane region" description="Helical" evidence="11">
    <location>
        <begin position="156"/>
        <end position="181"/>
    </location>
</feature>
<dbReference type="GO" id="GO:0005769">
    <property type="term" value="C:early endosome"/>
    <property type="evidence" value="ECO:0007669"/>
    <property type="project" value="TreeGrafter"/>
</dbReference>
<protein>
    <recommendedName>
        <fullName evidence="9">Sodium/hydrogen exchanger</fullName>
    </recommendedName>
</protein>
<feature type="transmembrane region" description="Helical" evidence="11">
    <location>
        <begin position="348"/>
        <end position="367"/>
    </location>
</feature>
<dbReference type="InterPro" id="IPR004709">
    <property type="entry name" value="NaH_exchanger"/>
</dbReference>
<feature type="transmembrane region" description="Helical" evidence="11">
    <location>
        <begin position="428"/>
        <end position="449"/>
    </location>
</feature>
<feature type="transmembrane region" description="Helical" evidence="11">
    <location>
        <begin position="260"/>
        <end position="285"/>
    </location>
</feature>
<comment type="similarity">
    <text evidence="9">Belongs to the monovalent cation:proton antiporter 1 (CPA1) transporter (TC 2.A.36) family.</text>
</comment>
<comment type="caution">
    <text evidence="13">The sequence shown here is derived from an EMBL/GenBank/DDBJ whole genome shotgun (WGS) entry which is preliminary data.</text>
</comment>
<dbReference type="OMA" id="FTYVRRF"/>
<feature type="transmembrane region" description="Helical" evidence="11">
    <location>
        <begin position="96"/>
        <end position="113"/>
    </location>
</feature>
<feature type="transmembrane region" description="Helical" evidence="11">
    <location>
        <begin position="62"/>
        <end position="84"/>
    </location>
</feature>
<sequence length="672" mass="73927">MCARAYTPAGGSIHPANSPSQLDWTRIMASTVSSFSKLLFRRDLEADEPPDVDLDPGVQELYTSWALFILVALIIGALWTSYYLQLRKIRAVHETVVSIFAGMVVGLIIRAAPGDIIQETVTFHYTYFFNLLLPPIILNSGYELHQANFFRSLPQILTFAFLGTFISAIVVGILVYLWTIIGLESLSITFVEALQVGATLSATDPVTVLAIFNTYKVDPKLYSIIFGESLLNDAVAIVMFETLQKFHGQTIYVSSVFQGFGLFLFTFIVSLIIGVLIGFSCALMLKHSQLRRFPQIESCLIALMAYGSYLFSNGCHMSGIVSLLFCGITLKHYAYYNMSRRTQLSTKYLFQVLAQLSENFIFIYLGLSLFTEVDLVYRPVFIVVTTLAICVARYCAVFPISSLLNLISRAKHRPVHPSDQPEQLTPAYQIMLFWAGLRGAVGVALAAGLEGEYAPVLKATILVTVVLTVIVFGGTTARMLEIMGIRTGVESDEPDSSDESEDEEMNAGWRPVRRGSPKYERKQKWRESENVEMETQRGPPPQRKGSPFTNGVKNGGASPSNPQVMSRQNSLLGQDLGAVLRDSDDESTASDLPPSAAPGHLGAHRSRSEPALQTYPSGEGGSSVEAVTASDPAAQGEGRLAQLLRMGGEEGTRWFLEFDDKVLKPVLLSKDP</sequence>
<evidence type="ECO:0000256" key="4">
    <source>
        <dbReference type="ARBA" id="ARBA00022989"/>
    </source>
</evidence>
<keyword evidence="8 9" id="KW-0739">Sodium transport</keyword>
<keyword evidence="3 9" id="KW-0812">Transmembrane</keyword>
<proteinExistence type="inferred from homology"/>
<dbReference type="NCBIfam" id="TIGR00840">
    <property type="entry name" value="b_cpa1"/>
    <property type="match status" value="1"/>
</dbReference>
<feature type="compositionally biased region" description="Polar residues" evidence="10">
    <location>
        <begin position="547"/>
        <end position="566"/>
    </location>
</feature>
<dbReference type="AlphaFoldDB" id="A0A0E9N816"/>
<keyword evidence="7 11" id="KW-0472">Membrane</keyword>
<dbReference type="PANTHER" id="PTHR10110">
    <property type="entry name" value="SODIUM/HYDROGEN EXCHANGER"/>
    <property type="match status" value="1"/>
</dbReference>
<feature type="transmembrane region" description="Helical" evidence="11">
    <location>
        <begin position="193"/>
        <end position="212"/>
    </location>
</feature>
<dbReference type="GO" id="GO:0005770">
    <property type="term" value="C:late endosome"/>
    <property type="evidence" value="ECO:0007669"/>
    <property type="project" value="TreeGrafter"/>
</dbReference>
<dbReference type="GO" id="GO:0007035">
    <property type="term" value="P:vacuolar acidification"/>
    <property type="evidence" value="ECO:0007669"/>
    <property type="project" value="TreeGrafter"/>
</dbReference>
<feature type="transmembrane region" description="Helical" evidence="11">
    <location>
        <begin position="221"/>
        <end position="240"/>
    </location>
</feature>
<dbReference type="GO" id="GO:0015386">
    <property type="term" value="F:potassium:proton antiporter activity"/>
    <property type="evidence" value="ECO:0007669"/>
    <property type="project" value="TreeGrafter"/>
</dbReference>
<evidence type="ECO:0000256" key="11">
    <source>
        <dbReference type="SAM" id="Phobius"/>
    </source>
</evidence>
<name>A0A0E9N816_SAICN</name>
<evidence type="ECO:0000256" key="5">
    <source>
        <dbReference type="ARBA" id="ARBA00023053"/>
    </source>
</evidence>
<feature type="transmembrane region" description="Helical" evidence="11">
    <location>
        <begin position="379"/>
        <end position="407"/>
    </location>
</feature>
<dbReference type="InterPro" id="IPR018422">
    <property type="entry name" value="Cation/H_exchanger_CPA1"/>
</dbReference>
<dbReference type="PANTHER" id="PTHR10110:SF187">
    <property type="entry name" value="SODIUM_HYDROGEN EXCHANGER"/>
    <property type="match status" value="1"/>
</dbReference>
<organism evidence="13 14">
    <name type="scientific">Saitoella complicata (strain BCRC 22490 / CBS 7301 / JCM 7358 / NBRC 10748 / NRRL Y-17804)</name>
    <dbReference type="NCBI Taxonomy" id="698492"/>
    <lineage>
        <taxon>Eukaryota</taxon>
        <taxon>Fungi</taxon>
        <taxon>Dikarya</taxon>
        <taxon>Ascomycota</taxon>
        <taxon>Taphrinomycotina</taxon>
        <taxon>Taphrinomycotina incertae sedis</taxon>
        <taxon>Saitoella</taxon>
    </lineage>
</organism>
<feature type="domain" description="Cation/H+ exchanger transmembrane" evidence="12">
    <location>
        <begin position="80"/>
        <end position="481"/>
    </location>
</feature>
<dbReference type="Proteomes" id="UP000033140">
    <property type="component" value="Unassembled WGS sequence"/>
</dbReference>
<evidence type="ECO:0000256" key="6">
    <source>
        <dbReference type="ARBA" id="ARBA00023065"/>
    </source>
</evidence>
<evidence type="ECO:0000256" key="2">
    <source>
        <dbReference type="ARBA" id="ARBA00022448"/>
    </source>
</evidence>
<keyword evidence="14" id="KW-1185">Reference proteome</keyword>
<feature type="region of interest" description="Disordered" evidence="10">
    <location>
        <begin position="489"/>
        <end position="566"/>
    </location>
</feature>
<feature type="compositionally biased region" description="Acidic residues" evidence="10">
    <location>
        <begin position="490"/>
        <end position="505"/>
    </location>
</feature>
<reference evidence="13 14" key="3">
    <citation type="journal article" date="2015" name="Genome Announc.">
        <title>Draft Genome Sequence of the Archiascomycetous Yeast Saitoella complicata.</title>
        <authorList>
            <person name="Yamauchi K."/>
            <person name="Kondo S."/>
            <person name="Hamamoto M."/>
            <person name="Takahashi Y."/>
            <person name="Ogura Y."/>
            <person name="Hayashi T."/>
            <person name="Nishida H."/>
        </authorList>
    </citation>
    <scope>NUCLEOTIDE SEQUENCE [LARGE SCALE GENOMIC DNA]</scope>
    <source>
        <strain evidence="13 14">NRRL Y-17804</strain>
    </source>
</reference>
<feature type="transmembrane region" description="Helical" evidence="11">
    <location>
        <begin position="125"/>
        <end position="144"/>
    </location>
</feature>
<keyword evidence="6 9" id="KW-0406">Ion transport</keyword>
<evidence type="ECO:0000256" key="8">
    <source>
        <dbReference type="ARBA" id="ARBA00023201"/>
    </source>
</evidence>